<name>A0A6P6U069_COFAR</name>
<feature type="coiled-coil region" evidence="2">
    <location>
        <begin position="684"/>
        <end position="718"/>
    </location>
</feature>
<organism evidence="5 6">
    <name type="scientific">Coffea arabica</name>
    <name type="common">Arabian coffee</name>
    <dbReference type="NCBI Taxonomy" id="13443"/>
    <lineage>
        <taxon>Eukaryota</taxon>
        <taxon>Viridiplantae</taxon>
        <taxon>Streptophyta</taxon>
        <taxon>Embryophyta</taxon>
        <taxon>Tracheophyta</taxon>
        <taxon>Spermatophyta</taxon>
        <taxon>Magnoliopsida</taxon>
        <taxon>eudicotyledons</taxon>
        <taxon>Gunneridae</taxon>
        <taxon>Pentapetalae</taxon>
        <taxon>asterids</taxon>
        <taxon>lamiids</taxon>
        <taxon>Gentianales</taxon>
        <taxon>Rubiaceae</taxon>
        <taxon>Ixoroideae</taxon>
        <taxon>Gardenieae complex</taxon>
        <taxon>Bertiereae - Coffeeae clade</taxon>
        <taxon>Coffeeae</taxon>
        <taxon>Coffea</taxon>
    </lineage>
</organism>
<dbReference type="PANTHER" id="PTHR47357">
    <property type="entry name" value="COP1-INTERACTIVE PROTEIN 1"/>
    <property type="match status" value="1"/>
</dbReference>
<feature type="compositionally biased region" description="Low complexity" evidence="3">
    <location>
        <begin position="39"/>
        <end position="54"/>
    </location>
</feature>
<dbReference type="GO" id="GO:0005856">
    <property type="term" value="C:cytoskeleton"/>
    <property type="evidence" value="ECO:0007669"/>
    <property type="project" value="TreeGrafter"/>
</dbReference>
<dbReference type="GO" id="GO:0005200">
    <property type="term" value="F:structural constituent of cytoskeleton"/>
    <property type="evidence" value="ECO:0007669"/>
    <property type="project" value="TreeGrafter"/>
</dbReference>
<dbReference type="OrthoDB" id="10255522at2759"/>
<evidence type="ECO:0000256" key="1">
    <source>
        <dbReference type="ARBA" id="ARBA00023054"/>
    </source>
</evidence>
<gene>
    <name evidence="6" type="primary">LOC113706259</name>
</gene>
<dbReference type="Gene3D" id="1.10.287.1490">
    <property type="match status" value="1"/>
</dbReference>
<sequence>MELTQLVEDIHKEYQSIYALYDNIRGEVRNKVHGKDESGSSSSSSTSSLGSNSGTEYYTPEELNARNAVPNVELQKVRKSDNRKCEDSDPEDAILKDKLTSTSEIKKSPSVDSLVSFHEAPQSSVIFKDLRIQEEQPQSVRQKLLDECAQLKEKLHEKEEEIVSISKKLQAFGDQKLFEIKELERQVTSLKLELETVTSQKKTLEETVETRSNEAKQMGKENSRLQILIRELESLSKEKETQISSLLEKFEEDKKQSLSKFKDLMAQASELQLEVDSLRSQKRISEEQLMHATNERSNQVSSLVKQVEFLQQQLDFISSQRSELESQHKNESLEASECFIQMEKTRDKLTDKALNGQEITEDKACLKVKVEELEQEIRTISSQKIELEDQIISTKNEAYHLKVDNENLHRRIFVLETTVKEREHELSALQKKIEAQENDMSTQIKSLTAQINNFHQKLGTLHDEKSGLQLQLEQEKQVSSESLNHMERKNIELTKKIADQQKTVAGLEEAINMLNMEHKQVQNRFDDSKLNFQIAERKIEEMAEEFFKKCGDNLRILSRRIRVAEQLHVENKEWYEKTKDRYEQQNKELKERVENNKVWLSNIKDMTLTADSTLSDLDAVALKFEGCSANFLNRISKVSCELKFAKDWIKRKNKAMTHVKDDLDCLLTQLDHKEAEILVFREKLWKSENKVRELEKMITENEEAMLALKEEKREAIRQLCVWIDYHRSHSDYYKKMISDKTLQSRKTT</sequence>
<evidence type="ECO:0000256" key="2">
    <source>
        <dbReference type="SAM" id="Coils"/>
    </source>
</evidence>
<dbReference type="PANTHER" id="PTHR47357:SF4">
    <property type="entry name" value="MYOSIN HEAVY CHAIN-LIKE PROTEIN"/>
    <property type="match status" value="1"/>
</dbReference>
<evidence type="ECO:0000256" key="3">
    <source>
        <dbReference type="SAM" id="MobiDB-lite"/>
    </source>
</evidence>
<dbReference type="Proteomes" id="UP001652660">
    <property type="component" value="Chromosome 8c"/>
</dbReference>
<evidence type="ECO:0000313" key="6">
    <source>
        <dbReference type="RefSeq" id="XP_027083933.2"/>
    </source>
</evidence>
<reference evidence="6" key="2">
    <citation type="submission" date="2025-08" db="UniProtKB">
        <authorList>
            <consortium name="RefSeq"/>
        </authorList>
    </citation>
    <scope>IDENTIFICATION</scope>
    <source>
        <tissue evidence="6">Leaves</tissue>
    </source>
</reference>
<dbReference type="InterPro" id="IPR011684">
    <property type="entry name" value="NAB"/>
</dbReference>
<evidence type="ECO:0000313" key="5">
    <source>
        <dbReference type="Proteomes" id="UP001652660"/>
    </source>
</evidence>
<evidence type="ECO:0000259" key="4">
    <source>
        <dbReference type="PROSITE" id="PS51774"/>
    </source>
</evidence>
<dbReference type="RefSeq" id="XP_027083933.2">
    <property type="nucleotide sequence ID" value="XM_027228132.2"/>
</dbReference>
<feature type="region of interest" description="Disordered" evidence="3">
    <location>
        <begin position="32"/>
        <end position="63"/>
    </location>
</feature>
<dbReference type="GeneID" id="113706259"/>
<feature type="coiled-coil region" evidence="2">
    <location>
        <begin position="419"/>
        <end position="446"/>
    </location>
</feature>
<dbReference type="AlphaFoldDB" id="A0A6P6U069"/>
<protein>
    <recommendedName>
        <fullName evidence="4">NAB domain-containing protein</fullName>
    </recommendedName>
</protein>
<feature type="coiled-coil region" evidence="2">
    <location>
        <begin position="356"/>
        <end position="390"/>
    </location>
</feature>
<feature type="domain" description="NAB" evidence="4">
    <location>
        <begin position="1"/>
        <end position="28"/>
    </location>
</feature>
<accession>A0A6P6U069</accession>
<keyword evidence="5" id="KW-1185">Reference proteome</keyword>
<proteinExistence type="predicted"/>
<feature type="coiled-coil region" evidence="2">
    <location>
        <begin position="141"/>
        <end position="327"/>
    </location>
</feature>
<keyword evidence="1 2" id="KW-0175">Coiled coil</keyword>
<dbReference type="PROSITE" id="PS51774">
    <property type="entry name" value="NAB"/>
    <property type="match status" value="1"/>
</dbReference>
<feature type="coiled-coil region" evidence="2">
    <location>
        <begin position="483"/>
        <end position="545"/>
    </location>
</feature>
<reference evidence="5" key="1">
    <citation type="journal article" date="2025" name="Foods">
        <title>Unveiling the Microbial Signatures of Arabica Coffee Cherries: Insights into Ripeness Specific Diversity, Functional Traits, and Implications for Quality and Safety.</title>
        <authorList>
            <consortium name="RefSeq"/>
            <person name="Tenea G.N."/>
            <person name="Cifuentes V."/>
            <person name="Reyes P."/>
            <person name="Cevallos-Vallejos M."/>
        </authorList>
    </citation>
    <scope>NUCLEOTIDE SEQUENCE [LARGE SCALE GENOMIC DNA]</scope>
</reference>